<accession>A0A975GCZ8</accession>
<protein>
    <submittedName>
        <fullName evidence="1">Uncharacterized protein</fullName>
    </submittedName>
</protein>
<reference evidence="1" key="2">
    <citation type="submission" date="2021-04" db="EMBL/GenBank/DDBJ databases">
        <title>Isolation and characterization of a novel species of the genus Sulfurimonas.</title>
        <authorList>
            <person name="Fukui M."/>
        </authorList>
    </citation>
    <scope>NUCLEOTIDE SEQUENCE</scope>
    <source>
        <strain evidence="1">H1576</strain>
    </source>
</reference>
<dbReference type="AlphaFoldDB" id="A0A975GCZ8"/>
<evidence type="ECO:0000313" key="1">
    <source>
        <dbReference type="EMBL" id="QSZ42155.1"/>
    </source>
</evidence>
<keyword evidence="2" id="KW-1185">Reference proteome</keyword>
<gene>
    <name evidence="1" type="ORF">GJV85_08530</name>
</gene>
<name>A0A975GCZ8_9BACT</name>
<reference evidence="1" key="1">
    <citation type="submission" date="2019-11" db="EMBL/GenBank/DDBJ databases">
        <authorList>
            <person name="Kojima H."/>
        </authorList>
    </citation>
    <scope>NUCLEOTIDE SEQUENCE</scope>
    <source>
        <strain evidence="1">H1576</strain>
    </source>
</reference>
<dbReference type="RefSeq" id="WP_207560970.1">
    <property type="nucleotide sequence ID" value="NZ_CP046072.1"/>
</dbReference>
<sequence>MDLAEIEFELELAGLSREQQIKLLSSIKRSGFDAKAVDKKLQLMGFAPVFTIYDEEEESKSQVNK</sequence>
<organism evidence="1 2">
    <name type="scientific">Sulfurimonas aquatica</name>
    <dbReference type="NCBI Taxonomy" id="2672570"/>
    <lineage>
        <taxon>Bacteria</taxon>
        <taxon>Pseudomonadati</taxon>
        <taxon>Campylobacterota</taxon>
        <taxon>Epsilonproteobacteria</taxon>
        <taxon>Campylobacterales</taxon>
        <taxon>Sulfurimonadaceae</taxon>
        <taxon>Sulfurimonas</taxon>
    </lineage>
</organism>
<dbReference type="EMBL" id="CP046072">
    <property type="protein sequence ID" value="QSZ42155.1"/>
    <property type="molecule type" value="Genomic_DNA"/>
</dbReference>
<proteinExistence type="predicted"/>
<evidence type="ECO:0000313" key="2">
    <source>
        <dbReference type="Proteomes" id="UP000671852"/>
    </source>
</evidence>
<dbReference type="KEGG" id="saqt:GJV85_08530"/>
<dbReference type="Proteomes" id="UP000671852">
    <property type="component" value="Chromosome"/>
</dbReference>